<evidence type="ECO:0000313" key="2">
    <source>
        <dbReference type="EMBL" id="EIM56493.1"/>
    </source>
</evidence>
<dbReference type="EMBL" id="CM001487">
    <property type="protein sequence ID" value="EIM56493.1"/>
    <property type="molecule type" value="Genomic_DNA"/>
</dbReference>
<accession>I5ARS0</accession>
<dbReference type="Proteomes" id="UP000005753">
    <property type="component" value="Chromosome"/>
</dbReference>
<dbReference type="Pfam" id="PF04991">
    <property type="entry name" value="LicD"/>
    <property type="match status" value="1"/>
</dbReference>
<dbReference type="HOGENOM" id="CLU_027783_0_0_9"/>
<dbReference type="AlphaFoldDB" id="I5ARS0"/>
<dbReference type="OrthoDB" id="9786100at2"/>
<evidence type="ECO:0000259" key="1">
    <source>
        <dbReference type="Pfam" id="PF04991"/>
    </source>
</evidence>
<protein>
    <submittedName>
        <fullName evidence="2">LPS biosynthesis protein</fullName>
    </submittedName>
</protein>
<organism evidence="2 3">
    <name type="scientific">Eubacterium cellulosolvens (strain ATCC 43171 / JCM 9499 / 6)</name>
    <name type="common">Cillobacterium cellulosolvens</name>
    <dbReference type="NCBI Taxonomy" id="633697"/>
    <lineage>
        <taxon>Bacteria</taxon>
        <taxon>Bacillati</taxon>
        <taxon>Bacillota</taxon>
        <taxon>Clostridia</taxon>
        <taxon>Eubacteriales</taxon>
        <taxon>Eubacteriaceae</taxon>
        <taxon>Eubacterium</taxon>
    </lineage>
</organism>
<gene>
    <name evidence="2" type="ORF">EubceDRAFT1_0654</name>
</gene>
<dbReference type="PANTHER" id="PTHR43404">
    <property type="entry name" value="LIPOPOLYSACCHARIDE CHOLINEPHOSPHOTRANSFERASE LICD"/>
    <property type="match status" value="1"/>
</dbReference>
<dbReference type="PANTHER" id="PTHR43404:SF2">
    <property type="entry name" value="LIPOPOLYSACCHARIDE CHOLINEPHOSPHOTRANSFERASE LICD"/>
    <property type="match status" value="1"/>
</dbReference>
<reference evidence="2 3" key="1">
    <citation type="submission" date="2010-08" db="EMBL/GenBank/DDBJ databases">
        <authorList>
            <consortium name="US DOE Joint Genome Institute (JGI-PGF)"/>
            <person name="Lucas S."/>
            <person name="Copeland A."/>
            <person name="Lapidus A."/>
            <person name="Cheng J.-F."/>
            <person name="Bruce D."/>
            <person name="Goodwin L."/>
            <person name="Pitluck S."/>
            <person name="Land M.L."/>
            <person name="Hauser L."/>
            <person name="Chang Y.-J."/>
            <person name="Anderson I.J."/>
            <person name="Johnson E."/>
            <person name="Mulhopadhyay B."/>
            <person name="Kyrpides N."/>
            <person name="Woyke T.J."/>
        </authorList>
    </citation>
    <scope>NUCLEOTIDE SEQUENCE [LARGE SCALE GENOMIC DNA]</scope>
    <source>
        <strain evidence="2 3">6</strain>
    </source>
</reference>
<evidence type="ECO:0000313" key="3">
    <source>
        <dbReference type="Proteomes" id="UP000005753"/>
    </source>
</evidence>
<keyword evidence="3" id="KW-1185">Reference proteome</keyword>
<dbReference type="GO" id="GO:0009100">
    <property type="term" value="P:glycoprotein metabolic process"/>
    <property type="evidence" value="ECO:0007669"/>
    <property type="project" value="UniProtKB-ARBA"/>
</dbReference>
<dbReference type="InterPro" id="IPR052942">
    <property type="entry name" value="LPS_cholinephosphotransferase"/>
</dbReference>
<sequence length="653" mass="76231">MKFDQEYFESEVRSGFFVPGIMKRCWAAQMEILSDIDKICRKHNLKWSLAYGSIMGAARHKGFIPWDDDMDIYMRRDDFEVFRSVYKDEMPASCEMRGPVTPGYDNWIWRVVNTAGVGYSDEFMEKYHGFPYSAGIDIFVLEFVSSNVEETKARDAAAVCNLVLIHFLMNAWSTTKAPKGCVPQAITLSELAKVKKKNTWRKELETMLEKHERFCHVKFDRNESILDQAFRLHEELCKRFTAEESDQSAVLGWWLTQKKDLYPVDYLEHTKKVDFENTTAYIPETYDADLRKIFGDWTVPQRYSGHGYPYFLSTENLVLERAKGKMANPYFYEFDSKDLEVTKNPKKDTYKVAVLEILKIMSELLYGLQKAHFADSELVVNLLTDLQQVSIDLGECIEDRYTNAGKIVKRLEDYCEEIYVLYQKVTEAEDLSTISEECESALGELCDNFLLIRSKVGRHILDKKEVIFAPLQYKHWDNLKELFQSLKENPAYDVYIMPLPYYRKDGLMERTCDTVNEKDLFADEGVMVLDAVTTDLTCRHPEYLIIDWAADQYDSTLNVEEKFYTKHLAEITDHLVYVPWIKVDEFTTEETLMMRSAKFYLSTPGVIKADYSFVQSEKMADTYRKVLTEFAGEDTAEIWDGKIQPYEKISEYF</sequence>
<dbReference type="STRING" id="633697.EubceDRAFT1_0654"/>
<feature type="domain" description="LicD/FKTN/FKRP nucleotidyltransferase" evidence="1">
    <location>
        <begin position="40"/>
        <end position="295"/>
    </location>
</feature>
<proteinExistence type="predicted"/>
<dbReference type="InterPro" id="IPR007074">
    <property type="entry name" value="LicD/FKTN/FKRP_NTP_transf"/>
</dbReference>
<reference evidence="2 3" key="2">
    <citation type="submission" date="2012-02" db="EMBL/GenBank/DDBJ databases">
        <title>Improved High-Quality Draft sequence of Eubacterium cellulosolvens 6.</title>
        <authorList>
            <consortium name="US DOE Joint Genome Institute"/>
            <person name="Lucas S."/>
            <person name="Han J."/>
            <person name="Lapidus A."/>
            <person name="Cheng J.-F."/>
            <person name="Goodwin L."/>
            <person name="Pitluck S."/>
            <person name="Peters L."/>
            <person name="Mikhailova N."/>
            <person name="Gu W."/>
            <person name="Detter J.C."/>
            <person name="Han C."/>
            <person name="Tapia R."/>
            <person name="Land M."/>
            <person name="Hauser L."/>
            <person name="Kyrpides N."/>
            <person name="Ivanova N."/>
            <person name="Pagani I."/>
            <person name="Johnson E."/>
            <person name="Mukhopadhyay B."/>
            <person name="Anderson I."/>
            <person name="Woyke T."/>
        </authorList>
    </citation>
    <scope>NUCLEOTIDE SEQUENCE [LARGE SCALE GENOMIC DNA]</scope>
    <source>
        <strain evidence="2 3">6</strain>
    </source>
</reference>
<name>I5ARS0_EUBC6</name>
<dbReference type="eggNOG" id="COG3475">
    <property type="taxonomic scope" value="Bacteria"/>
</dbReference>